<dbReference type="EMBL" id="CP017077">
    <property type="protein sequence ID" value="AOR80877.1"/>
    <property type="molecule type" value="Genomic_DNA"/>
</dbReference>
<dbReference type="Gene3D" id="1.10.10.10">
    <property type="entry name" value="Winged helix-like DNA-binding domain superfamily/Winged helix DNA-binding domain"/>
    <property type="match status" value="1"/>
</dbReference>
<organism evidence="1 2">
    <name type="scientific">Novosphingobium resinovorum</name>
    <dbReference type="NCBI Taxonomy" id="158500"/>
    <lineage>
        <taxon>Bacteria</taxon>
        <taxon>Pseudomonadati</taxon>
        <taxon>Pseudomonadota</taxon>
        <taxon>Alphaproteobacteria</taxon>
        <taxon>Sphingomonadales</taxon>
        <taxon>Sphingomonadaceae</taxon>
        <taxon>Novosphingobium</taxon>
    </lineage>
</organism>
<dbReference type="Proteomes" id="UP000094626">
    <property type="component" value="Plasmid pSA2"/>
</dbReference>
<dbReference type="KEGG" id="nre:BES08_29220"/>
<reference evidence="2" key="1">
    <citation type="journal article" date="2017" name="J. Biotechnol.">
        <title>Complete genome sequence of Novosphingobium resinovorum SA1, a versatile xenobiotic-degrading bacterium capable of utilizing sulfanilic acid.</title>
        <authorList>
            <person name="Hegedus B."/>
            <person name="Kos P.B."/>
            <person name="Balint B."/>
            <person name="Maroti G."/>
            <person name="Gan H.M."/>
            <person name="Perei K."/>
            <person name="Rakhely G."/>
        </authorList>
    </citation>
    <scope>NUCLEOTIDE SEQUENCE [LARGE SCALE GENOMIC DNA]</scope>
    <source>
        <strain evidence="2">SA1</strain>
    </source>
</reference>
<dbReference type="PROSITE" id="PS01117">
    <property type="entry name" value="HTH_MARR_1"/>
    <property type="match status" value="1"/>
</dbReference>
<dbReference type="SUPFAM" id="SSF46785">
    <property type="entry name" value="Winged helix' DNA-binding domain"/>
    <property type="match status" value="1"/>
</dbReference>
<proteinExistence type="predicted"/>
<keyword evidence="1" id="KW-0614">Plasmid</keyword>
<name>A0A1D8AFJ4_9SPHN</name>
<evidence type="ECO:0008006" key="3">
    <source>
        <dbReference type="Google" id="ProtNLM"/>
    </source>
</evidence>
<gene>
    <name evidence="1" type="ORF">BES08_29220</name>
</gene>
<keyword evidence="2" id="KW-1185">Reference proteome</keyword>
<sequence>MCRTIAEMRKALACCLGESFSPAPYLDMLLDLYVSQSEGQDTYVWSLCMATSAPLSTAHRKITDLEQRGLLVLEPGLTDRRRVGVQLTQEGEAVVVSLVACFETILGRVKRA</sequence>
<accession>A0A1D8AFJ4</accession>
<dbReference type="InterPro" id="IPR036390">
    <property type="entry name" value="WH_DNA-bd_sf"/>
</dbReference>
<dbReference type="InterPro" id="IPR023187">
    <property type="entry name" value="Tscrpt_reg_MarR-type_CS"/>
</dbReference>
<evidence type="ECO:0000313" key="2">
    <source>
        <dbReference type="Proteomes" id="UP000094626"/>
    </source>
</evidence>
<evidence type="ECO:0000313" key="1">
    <source>
        <dbReference type="EMBL" id="AOR80877.1"/>
    </source>
</evidence>
<dbReference type="InterPro" id="IPR036388">
    <property type="entry name" value="WH-like_DNA-bd_sf"/>
</dbReference>
<dbReference type="AlphaFoldDB" id="A0A1D8AFJ4"/>
<geneLocation type="plasmid" evidence="1 2">
    <name>pSA2</name>
</geneLocation>
<protein>
    <recommendedName>
        <fullName evidence="3">MarR family transcriptional regulator</fullName>
    </recommendedName>
</protein>